<dbReference type="OrthoDB" id="26487at2759"/>
<name>A0A4P9YYJ4_9FUNG</name>
<protein>
    <recommendedName>
        <fullName evidence="3">Carbohydrate kinase PfkB domain-containing protein</fullName>
    </recommendedName>
</protein>
<proteinExistence type="predicted"/>
<dbReference type="Gene3D" id="3.40.1190.20">
    <property type="match status" value="1"/>
</dbReference>
<dbReference type="AlphaFoldDB" id="A0A4P9YYJ4"/>
<feature type="non-terminal residue" evidence="1">
    <location>
        <position position="1"/>
    </location>
</feature>
<evidence type="ECO:0008006" key="3">
    <source>
        <dbReference type="Google" id="ProtNLM"/>
    </source>
</evidence>
<dbReference type="PANTHER" id="PTHR46566">
    <property type="entry name" value="1-PHOSPHOFRUCTOKINASE-RELATED"/>
    <property type="match status" value="1"/>
</dbReference>
<organism evidence="1 2">
    <name type="scientific">Syncephalis pseudoplumigaleata</name>
    <dbReference type="NCBI Taxonomy" id="1712513"/>
    <lineage>
        <taxon>Eukaryota</taxon>
        <taxon>Fungi</taxon>
        <taxon>Fungi incertae sedis</taxon>
        <taxon>Zoopagomycota</taxon>
        <taxon>Zoopagomycotina</taxon>
        <taxon>Zoopagomycetes</taxon>
        <taxon>Zoopagales</taxon>
        <taxon>Piptocephalidaceae</taxon>
        <taxon>Syncephalis</taxon>
    </lineage>
</organism>
<dbReference type="PANTHER" id="PTHR46566:SF2">
    <property type="entry name" value="ATP-DEPENDENT 6-PHOSPHOFRUCTOKINASE ISOZYME 2"/>
    <property type="match status" value="1"/>
</dbReference>
<dbReference type="EMBL" id="KZ990111">
    <property type="protein sequence ID" value="RKP24642.1"/>
    <property type="molecule type" value="Genomic_DNA"/>
</dbReference>
<dbReference type="SUPFAM" id="SSF53613">
    <property type="entry name" value="Ribokinase-like"/>
    <property type="match status" value="1"/>
</dbReference>
<dbReference type="InterPro" id="IPR029056">
    <property type="entry name" value="Ribokinase-like"/>
</dbReference>
<dbReference type="Proteomes" id="UP000278143">
    <property type="component" value="Unassembled WGS sequence"/>
</dbReference>
<keyword evidence="2" id="KW-1185">Reference proteome</keyword>
<reference evidence="2" key="1">
    <citation type="journal article" date="2018" name="Nat. Microbiol.">
        <title>Leveraging single-cell genomics to expand the fungal tree of life.</title>
        <authorList>
            <person name="Ahrendt S.R."/>
            <person name="Quandt C.A."/>
            <person name="Ciobanu D."/>
            <person name="Clum A."/>
            <person name="Salamov A."/>
            <person name="Andreopoulos B."/>
            <person name="Cheng J.F."/>
            <person name="Woyke T."/>
            <person name="Pelin A."/>
            <person name="Henrissat B."/>
            <person name="Reynolds N.K."/>
            <person name="Benny G.L."/>
            <person name="Smith M.E."/>
            <person name="James T.Y."/>
            <person name="Grigoriev I.V."/>
        </authorList>
    </citation>
    <scope>NUCLEOTIDE SEQUENCE [LARGE SCALE GENOMIC DNA]</scope>
    <source>
        <strain evidence="2">Benny S71-1</strain>
    </source>
</reference>
<evidence type="ECO:0000313" key="2">
    <source>
        <dbReference type="Proteomes" id="UP000278143"/>
    </source>
</evidence>
<sequence length="202" mass="21674">VVLATGQVDIFKINREELALLVQEIHRATEQRRPTPPSMSGVSAALHGVATSAQRQTPPSLAASAASPALSDRYVEMSIPELARILLKTHHIKLLGVTNGPDSNTSNGLCDANHRKEHDAAELLLNPLGAGDTASAVFLMDYIDTRDPVESFKRAIAAASASCLVTEQTAHFDVSIMEWISERIQVREVKTAPCAPPDNACS</sequence>
<accession>A0A4P9YYJ4</accession>
<gene>
    <name evidence="1" type="ORF">SYNPS1DRAFT_23293</name>
</gene>
<evidence type="ECO:0000313" key="1">
    <source>
        <dbReference type="EMBL" id="RKP24642.1"/>
    </source>
</evidence>